<evidence type="ECO:0000313" key="1">
    <source>
        <dbReference type="EMBL" id="MDM3927766.1"/>
    </source>
</evidence>
<dbReference type="InterPro" id="IPR011101">
    <property type="entry name" value="DUF5131"/>
</dbReference>
<name>A0ABT7P3A1_MYCIT</name>
<sequence length="114" mass="12913">MQLSPETLNTPLHWRKPRLALVADSGDLFHPAVADDFIAHVFAIMQSSAAHTFRIITTQHQRMRSLIGSVEFWDAVTDFGIEVMATPPSRAQLWPDTGRRRRRLPNVRLGVVGR</sequence>
<reference evidence="1 2" key="2">
    <citation type="submission" date="2023-06" db="EMBL/GenBank/DDBJ databases">
        <title>Itaconate inhibition of nontuberculous mycobacteria.</title>
        <authorList>
            <person name="Breen P."/>
            <person name="Zimbric M."/>
            <person name="Caverly L."/>
        </authorList>
    </citation>
    <scope>NUCLEOTIDE SEQUENCE [LARGE SCALE GENOMIC DNA]</scope>
    <source>
        <strain evidence="1 2">FLAC1071</strain>
    </source>
</reference>
<protein>
    <submittedName>
        <fullName evidence="1">DUF5131 family protein</fullName>
    </submittedName>
</protein>
<evidence type="ECO:0000313" key="2">
    <source>
        <dbReference type="Proteomes" id="UP001529272"/>
    </source>
</evidence>
<keyword evidence="2" id="KW-1185">Reference proteome</keyword>
<dbReference type="Proteomes" id="UP001529272">
    <property type="component" value="Unassembled WGS sequence"/>
</dbReference>
<organism evidence="1 2">
    <name type="scientific">Mycobacterium intracellulare subsp. chimaera</name>
    <dbReference type="NCBI Taxonomy" id="222805"/>
    <lineage>
        <taxon>Bacteria</taxon>
        <taxon>Bacillati</taxon>
        <taxon>Actinomycetota</taxon>
        <taxon>Actinomycetes</taxon>
        <taxon>Mycobacteriales</taxon>
        <taxon>Mycobacteriaceae</taxon>
        <taxon>Mycobacterium</taxon>
        <taxon>Mycobacterium avium complex (MAC)</taxon>
    </lineage>
</organism>
<reference evidence="2" key="1">
    <citation type="submission" date="2023-06" db="EMBL/GenBank/DDBJ databases">
        <title>Itaconate inhibition of nontuberculous mycobacteria.</title>
        <authorList>
            <person name="Spilker T."/>
        </authorList>
    </citation>
    <scope>NUCLEOTIDE SEQUENCE [LARGE SCALE GENOMIC DNA]</scope>
    <source>
        <strain evidence="2">FLAC1071</strain>
    </source>
</reference>
<comment type="caution">
    <text evidence="1">The sequence shown here is derived from an EMBL/GenBank/DDBJ whole genome shotgun (WGS) entry which is preliminary data.</text>
</comment>
<dbReference type="RefSeq" id="WP_072501568.1">
    <property type="nucleotide sequence ID" value="NZ_CP012886.2"/>
</dbReference>
<proteinExistence type="predicted"/>
<dbReference type="Pfam" id="PF07505">
    <property type="entry name" value="DUF5131"/>
    <property type="match status" value="1"/>
</dbReference>
<gene>
    <name evidence="1" type="ORF">QRB35_17285</name>
</gene>
<dbReference type="EMBL" id="JASZZX010000016">
    <property type="protein sequence ID" value="MDM3927766.1"/>
    <property type="molecule type" value="Genomic_DNA"/>
</dbReference>
<accession>A0ABT7P3A1</accession>